<evidence type="ECO:0000259" key="15">
    <source>
        <dbReference type="Pfam" id="PF23229"/>
    </source>
</evidence>
<evidence type="ECO:0000256" key="4">
    <source>
        <dbReference type="ARBA" id="ARBA00022679"/>
    </source>
</evidence>
<evidence type="ECO:0000256" key="1">
    <source>
        <dbReference type="ARBA" id="ARBA00001946"/>
    </source>
</evidence>
<gene>
    <name evidence="16" type="ORF">RJ641_012767</name>
</gene>
<keyword evidence="7" id="KW-0418">Kinase</keyword>
<feature type="domain" description="DUF7067" evidence="15">
    <location>
        <begin position="176"/>
        <end position="217"/>
    </location>
</feature>
<dbReference type="InterPro" id="IPR055495">
    <property type="entry name" value="CWD_DUF7067"/>
</dbReference>
<reference evidence="16 17" key="1">
    <citation type="submission" date="2023-12" db="EMBL/GenBank/DDBJ databases">
        <title>A high-quality genome assembly for Dillenia turbinata (Dilleniales).</title>
        <authorList>
            <person name="Chanderbali A."/>
        </authorList>
    </citation>
    <scope>NUCLEOTIDE SEQUENCE [LARGE SCALE GENOMIC DNA]</scope>
    <source>
        <strain evidence="16">LSX21</strain>
        <tissue evidence="16">Leaf</tissue>
    </source>
</reference>
<evidence type="ECO:0000256" key="6">
    <source>
        <dbReference type="ARBA" id="ARBA00022741"/>
    </source>
</evidence>
<keyword evidence="4" id="KW-0808">Transferase</keyword>
<dbReference type="Gene3D" id="3.30.1490.20">
    <property type="entry name" value="ATP-grasp fold, A domain"/>
    <property type="match status" value="1"/>
</dbReference>
<dbReference type="InterPro" id="IPR056301">
    <property type="entry name" value="GWD-like_N_Ig"/>
</dbReference>
<evidence type="ECO:0000259" key="12">
    <source>
        <dbReference type="Pfam" id="PF01326"/>
    </source>
</evidence>
<comment type="subunit">
    <text evidence="3">Homodimer.</text>
</comment>
<dbReference type="SUPFAM" id="SSF56059">
    <property type="entry name" value="Glutathione synthetase ATP-binding domain-like"/>
    <property type="match status" value="1"/>
</dbReference>
<feature type="domain" description="Pyruvate phosphate dikinase AMP/ATP-binding" evidence="12">
    <location>
        <begin position="1219"/>
        <end position="1420"/>
    </location>
</feature>
<evidence type="ECO:0000259" key="14">
    <source>
        <dbReference type="Pfam" id="PF23166"/>
    </source>
</evidence>
<comment type="caution">
    <text evidence="16">The sequence shown here is derived from an EMBL/GenBank/DDBJ whole genome shotgun (WGS) entry which is preliminary data.</text>
</comment>
<name>A0AAN8Z4E4_9MAGN</name>
<accession>A0AAN8Z4E4</accession>
<evidence type="ECO:0000256" key="11">
    <source>
        <dbReference type="SAM" id="MobiDB-lite"/>
    </source>
</evidence>
<dbReference type="Pfam" id="PF22973">
    <property type="entry name" value="GWD1_pHisD"/>
    <property type="match status" value="1"/>
</dbReference>
<dbReference type="Pfam" id="PF01326">
    <property type="entry name" value="PPDK_N"/>
    <property type="match status" value="1"/>
</dbReference>
<comment type="cofactor">
    <cofactor evidence="1">
        <name>Mg(2+)</name>
        <dbReference type="ChEBI" id="CHEBI:18420"/>
    </cofactor>
</comment>
<dbReference type="Gene3D" id="3.30.470.20">
    <property type="entry name" value="ATP-grasp fold, B domain"/>
    <property type="match status" value="1"/>
</dbReference>
<feature type="domain" description="DUF7067" evidence="15">
    <location>
        <begin position="239"/>
        <end position="293"/>
    </location>
</feature>
<keyword evidence="6" id="KW-0547">Nucleotide-binding</keyword>
<dbReference type="GO" id="GO:0005524">
    <property type="term" value="F:ATP binding"/>
    <property type="evidence" value="ECO:0007669"/>
    <property type="project" value="UniProtKB-KW"/>
</dbReference>
<dbReference type="InterPro" id="IPR002192">
    <property type="entry name" value="PPDK_AMP/ATP-bd"/>
</dbReference>
<feature type="region of interest" description="Disordered" evidence="11">
    <location>
        <begin position="15"/>
        <end position="34"/>
    </location>
</feature>
<dbReference type="Pfam" id="PF23229">
    <property type="entry name" value="DUF7067"/>
    <property type="match status" value="2"/>
</dbReference>
<dbReference type="InterPro" id="IPR013815">
    <property type="entry name" value="ATP_grasp_subdomain_1"/>
</dbReference>
<evidence type="ECO:0000256" key="3">
    <source>
        <dbReference type="ARBA" id="ARBA00011738"/>
    </source>
</evidence>
<evidence type="ECO:0000256" key="7">
    <source>
        <dbReference type="ARBA" id="ARBA00022777"/>
    </source>
</evidence>
<organism evidence="16 17">
    <name type="scientific">Dillenia turbinata</name>
    <dbReference type="NCBI Taxonomy" id="194707"/>
    <lineage>
        <taxon>Eukaryota</taxon>
        <taxon>Viridiplantae</taxon>
        <taxon>Streptophyta</taxon>
        <taxon>Embryophyta</taxon>
        <taxon>Tracheophyta</taxon>
        <taxon>Spermatophyta</taxon>
        <taxon>Magnoliopsida</taxon>
        <taxon>eudicotyledons</taxon>
        <taxon>Gunneridae</taxon>
        <taxon>Pentapetalae</taxon>
        <taxon>Dilleniales</taxon>
        <taxon>Dilleniaceae</taxon>
        <taxon>Dillenia</taxon>
    </lineage>
</organism>
<dbReference type="EMBL" id="JBAMMX010000019">
    <property type="protein sequence ID" value="KAK6922260.1"/>
    <property type="molecule type" value="Genomic_DNA"/>
</dbReference>
<evidence type="ECO:0000313" key="17">
    <source>
        <dbReference type="Proteomes" id="UP001370490"/>
    </source>
</evidence>
<keyword evidence="5" id="KW-0479">Metal-binding</keyword>
<evidence type="ECO:0000256" key="10">
    <source>
        <dbReference type="ARBA" id="ARBA00023277"/>
    </source>
</evidence>
<keyword evidence="10" id="KW-0119">Carbohydrate metabolism</keyword>
<keyword evidence="16" id="KW-0670">Pyruvate</keyword>
<evidence type="ECO:0000256" key="2">
    <source>
        <dbReference type="ARBA" id="ARBA00007837"/>
    </source>
</evidence>
<dbReference type="Proteomes" id="UP001370490">
    <property type="component" value="Unassembled WGS sequence"/>
</dbReference>
<sequence>MSNVIGHSLLHQGLLRPATSREHQTKNNSSSSLLLPSVSSSQLAVPASKSSLSSEFCGSRAILRKPKLSMGTRHGSLVPKAVLAADPASELVRKFKLDGNSELRVDANDSQINILVTNSSNSLILHWGAISDRKDGYFLLIAQMELKYIRTELSKLLLLKFKHDGANFNIKLPIKGKPVPISLPEDLEEYEAARTELLEEITRGTSIEELRLKLKKGNDQSEMIESRPHEVRPVTSIPDDLVQIQAYIRWEKAGKPNYSQDQQIKEFVEARKELQKELEKGISLEEIRKKIIKGEIETKVAKQLEKKKYFAVERIERKKRDLMQLINKYTVESEDKKIPTEPKALDEVELFMKAKKDQDGGAILNKTFDIGDRKLLVLVTKPAGKTRVYLATDFKEPLTLHWALSKRTGEWLAPPSSAIPPGSVSLDKASETPFERSSFIEPVLQGQSQEIQIQEDLQLQTLEIDIPEDNFVGMPFVLLSGGQWIKNKGSDFYIDFAAGAKQALKEAGDGKGTAKDLLEKIAGLESEAQKSFMHRFNIAADLLDQAKDAGEIGLAGILVWMRFMATRQLIWNKNYNVKPREISKAQDRLTDSLQETYKNHPQYHEILRMILSTVGRGGEGDVGQRIRDEILVIQRNNDCKGGMMEEWHQKLHNNTSPDDVVICQALIDYIKSDFDVSVYWKTLNENGITKERLLSYDRAIHSEPNFRRDQKEGLLRDLGNYMRTLKAVHSGADLESAISNCMGYKAEGQGFMVGVQINPVPGLPSGFPELLQFVLEHIEVKNVEPLLEGLLEARQELRPLLFTANNRLKDLLFLDIALDSAVRTAVERGYEELNDAGPEKIMYFISLVLENLALTSDNNEELIYCLKGWNHALSMSKSRDNHWALYAKSAFDRTRLALASKAEWYQQVLQPSAEYLGSLLGVDKWAVKIFTEEIIRAGSAASLSALLNRLDPILRKTAHLGSWQIISPVEAVGYVVVVDELLTVQNKTYAEPTILVAKSVKGEEEIPDGTVAVLTPDMPDVLSHVSVRARNSKVCFATCFDSNILHDLCAKEGKVVQLVPTSADIIYSEAKEDFAMGASPAKVKEDAPHSSLSLVKKKFTGTYAISAEEFTSELVGAKSRNIAFLKGKVPSWVGIPTSVALPFGVFEKVLSDQANRQVAEKLRTLKEKLGTGDFSALGKIRSTVLELTAPQQLVQELKTKMQSSGMPWPGDEGEHRWEQAWLAIKKVWASKWNERAYFSTRKVKLDHEYLCMAVLVQEIINADYAFVIHTTNPSSGDSSEIYAEVVKGLGETLVGAYPGRALSFICKKNDLNSPKVLGYPSKPFGLFIRRSIIFRSDSNGEDLEGYAGAGLYDSVPMDEAEKVVIDYSSDPLINDENFRKSILSSIARAGHAIEELYGSPQDIEGVVRDGKIFVVQTRPQV</sequence>
<dbReference type="PANTHER" id="PTHR46999:SF1">
    <property type="entry name" value="ALPHA-GLUCAN WATER DIKINASE 1, CHLOROPLASTIC"/>
    <property type="match status" value="1"/>
</dbReference>
<dbReference type="GO" id="GO:0016301">
    <property type="term" value="F:kinase activity"/>
    <property type="evidence" value="ECO:0007669"/>
    <property type="project" value="UniProtKB-KW"/>
</dbReference>
<keyword evidence="17" id="KW-1185">Reference proteome</keyword>
<keyword evidence="8" id="KW-0067">ATP-binding</keyword>
<comment type="similarity">
    <text evidence="2">Belongs to the PEP-utilizing enzyme family.</text>
</comment>
<dbReference type="PANTHER" id="PTHR46999">
    <property type="entry name" value="ALPHA-GLUCAN WATER DIKINASE 1, CHLOROPLASTIC-RELATED"/>
    <property type="match status" value="1"/>
</dbReference>
<evidence type="ECO:0000256" key="5">
    <source>
        <dbReference type="ARBA" id="ARBA00022723"/>
    </source>
</evidence>
<protein>
    <submittedName>
        <fullName evidence="16">Pyruvate phosphate dikinase, AMP/ATP-binding</fullName>
    </submittedName>
</protein>
<dbReference type="InterPro" id="IPR054481">
    <property type="entry name" value="GWD1_pHisD"/>
</dbReference>
<dbReference type="GO" id="GO:0046872">
    <property type="term" value="F:metal ion binding"/>
    <property type="evidence" value="ECO:0007669"/>
    <property type="project" value="UniProtKB-KW"/>
</dbReference>
<dbReference type="Pfam" id="PF23166">
    <property type="entry name" value="Ig_N_CWD1"/>
    <property type="match status" value="1"/>
</dbReference>
<evidence type="ECO:0000313" key="16">
    <source>
        <dbReference type="EMBL" id="KAK6922260.1"/>
    </source>
</evidence>
<evidence type="ECO:0000259" key="13">
    <source>
        <dbReference type="Pfam" id="PF22973"/>
    </source>
</evidence>
<feature type="domain" description="Alpha-glucan water dikinase-like N-terminal Ig-like" evidence="14">
    <location>
        <begin position="371"/>
        <end position="496"/>
    </location>
</feature>
<proteinExistence type="inferred from homology"/>
<feature type="domain" description="Alpha-glucan water dikinase phosphohistidine-like" evidence="13">
    <location>
        <begin position="962"/>
        <end position="1073"/>
    </location>
</feature>
<evidence type="ECO:0000256" key="8">
    <source>
        <dbReference type="ARBA" id="ARBA00022840"/>
    </source>
</evidence>
<keyword evidence="9" id="KW-0460">Magnesium</keyword>
<evidence type="ECO:0000256" key="9">
    <source>
        <dbReference type="ARBA" id="ARBA00022842"/>
    </source>
</evidence>